<protein>
    <submittedName>
        <fullName evidence="1">Secreted Zn-dependent protease containing TPR-repeat protein</fullName>
    </submittedName>
</protein>
<evidence type="ECO:0000313" key="2">
    <source>
        <dbReference type="Proteomes" id="UP000004440"/>
    </source>
</evidence>
<dbReference type="SUPFAM" id="SSF55486">
    <property type="entry name" value="Metalloproteases ('zincins'), catalytic domain"/>
    <property type="match status" value="1"/>
</dbReference>
<keyword evidence="1" id="KW-0645">Protease</keyword>
<dbReference type="STRING" id="1001994.MY1_0837"/>
<dbReference type="Gene3D" id="3.40.390.10">
    <property type="entry name" value="Collagenase (Catalytic Domain)"/>
    <property type="match status" value="1"/>
</dbReference>
<dbReference type="Proteomes" id="UP000004440">
    <property type="component" value="Unassembled WGS sequence"/>
</dbReference>
<dbReference type="AlphaFoldDB" id="F9CWE7"/>
<dbReference type="InterPro" id="IPR024079">
    <property type="entry name" value="MetalloPept_cat_dom_sf"/>
</dbReference>
<keyword evidence="2" id="KW-1185">Reference proteome</keyword>
<keyword evidence="1" id="KW-0378">Hydrolase</keyword>
<sequence>MLFAIGFLLSINLVHDSFGYNIEYKIFGRQFFDTPLVCTYQPTLEQDPYLKQWGVDRLEESARLAVQDWQSALQVQEGKNTKDNWKINYKLLTEKDVQNNLQKDCNVIIEFYPIPTEKNEMYRVLGVTYSDDSGFKLIKIYYRDIQICKTSDEKYIYYNVCYGEGILMSEKLRTTITHEIGHALGLGHYQADDPKVNSVWAKGLVDAESIMAVFSHENSKLMKIKPIDVQKIKSIYTPNGFKPINTTPVLETPQPIFEPISEKPAEQDIPEWIKQNAKWWSSGTITDRDFVIGIQYLVQKDIIKVSEVRESTGIFTQEIPLWVRNNAKWWSEDKITETDFISGIEHLVKIGIIKIN</sequence>
<reference evidence="1 2" key="1">
    <citation type="journal article" date="2011" name="J. Bacteriol.">
        <title>Genome Sequence of an Ammonia-Oxidizing Soil Archaeon, "Candidatus Nitrosoarchaeum koreensis" MY1.</title>
        <authorList>
            <person name="Kim B.K."/>
            <person name="Jung M.Y."/>
            <person name="Yu D.S."/>
            <person name="Park S.J."/>
            <person name="Oh T.K."/>
            <person name="Rhee S.K."/>
            <person name="Kim J.F."/>
        </authorList>
    </citation>
    <scope>NUCLEOTIDE SEQUENCE [LARGE SCALE GENOMIC DNA]</scope>
    <source>
        <strain evidence="1 2">MY1</strain>
    </source>
</reference>
<comment type="caution">
    <text evidence="1">The sequence shown here is derived from an EMBL/GenBank/DDBJ whole genome shotgun (WGS) entry which is preliminary data.</text>
</comment>
<accession>F9CWE7</accession>
<dbReference type="GO" id="GO:0006508">
    <property type="term" value="P:proteolysis"/>
    <property type="evidence" value="ECO:0007669"/>
    <property type="project" value="UniProtKB-KW"/>
</dbReference>
<organism evidence="1 2">
    <name type="scientific">Nitrosarchaeum koreense MY1</name>
    <dbReference type="NCBI Taxonomy" id="1001994"/>
    <lineage>
        <taxon>Archaea</taxon>
        <taxon>Nitrososphaerota</taxon>
        <taxon>Nitrososphaeria</taxon>
        <taxon>Nitrosopumilales</taxon>
        <taxon>Nitrosopumilaceae</taxon>
        <taxon>Nitrosarchaeum</taxon>
    </lineage>
</organism>
<proteinExistence type="predicted"/>
<dbReference type="EMBL" id="AFPU01000001">
    <property type="protein sequence ID" value="EGP93599.1"/>
    <property type="molecule type" value="Genomic_DNA"/>
</dbReference>
<name>F9CWE7_9ARCH</name>
<evidence type="ECO:0000313" key="1">
    <source>
        <dbReference type="EMBL" id="EGP93599.1"/>
    </source>
</evidence>
<dbReference type="GO" id="GO:0008237">
    <property type="term" value="F:metallopeptidase activity"/>
    <property type="evidence" value="ECO:0007669"/>
    <property type="project" value="InterPro"/>
</dbReference>
<gene>
    <name evidence="1" type="ORF">MY1_0837</name>
</gene>